<feature type="domain" description="SAM" evidence="2">
    <location>
        <begin position="88"/>
        <end position="151"/>
    </location>
</feature>
<dbReference type="InterPro" id="IPR041418">
    <property type="entry name" value="SAM_3"/>
</dbReference>
<dbReference type="PANTHER" id="PTHR12287:SF23">
    <property type="entry name" value="AROUSER, ISOFORM A-RELATED"/>
    <property type="match status" value="1"/>
</dbReference>
<evidence type="ECO:0000256" key="1">
    <source>
        <dbReference type="SAM" id="MobiDB-lite"/>
    </source>
</evidence>
<evidence type="ECO:0000313" key="3">
    <source>
        <dbReference type="EMBL" id="JAV86713.1"/>
    </source>
</evidence>
<feature type="region of interest" description="Disordered" evidence="1">
    <location>
        <begin position="1"/>
        <end position="24"/>
    </location>
</feature>
<name>A0A1Y1MM07_PHOPY</name>
<dbReference type="GO" id="GO:0035023">
    <property type="term" value="P:regulation of Rho protein signal transduction"/>
    <property type="evidence" value="ECO:0007669"/>
    <property type="project" value="TreeGrafter"/>
</dbReference>
<proteinExistence type="predicted"/>
<dbReference type="PANTHER" id="PTHR12287">
    <property type="entry name" value="EPIDERMAL GROWTH FACTOR RECEPTOR KINASE SUBSTRATE EPS8-RELATED PROTEIN"/>
    <property type="match status" value="1"/>
</dbReference>
<accession>A0A1Y1MM07</accession>
<feature type="compositionally biased region" description="Basic and acidic residues" evidence="1">
    <location>
        <begin position="1"/>
        <end position="12"/>
    </location>
</feature>
<dbReference type="InterPro" id="IPR013761">
    <property type="entry name" value="SAM/pointed_sf"/>
</dbReference>
<dbReference type="Pfam" id="PF18016">
    <property type="entry name" value="SAM_3"/>
    <property type="match status" value="1"/>
</dbReference>
<dbReference type="GO" id="GO:0005886">
    <property type="term" value="C:plasma membrane"/>
    <property type="evidence" value="ECO:0007669"/>
    <property type="project" value="TreeGrafter"/>
</dbReference>
<sequence>MINKLFSEDIDTRSGPVPPPPPPPMPTVETIQLNDIPNTEPIIRPPLKRSPSIMSTMTTTSERMQDELNIVLSMFRDNKSKNYDITQTPEIYIDQRSTPSEVQEWLQAKMFSAEICAKFKKTSGYQLLGLSYDQLEKICGPIEGKRLESQINVQKGVSGYQTMGRSELQAVLAKARKKIESNS</sequence>
<organism evidence="3">
    <name type="scientific">Photinus pyralis</name>
    <name type="common">Common eastern firefly</name>
    <name type="synonym">Lampyris pyralis</name>
    <dbReference type="NCBI Taxonomy" id="7054"/>
    <lineage>
        <taxon>Eukaryota</taxon>
        <taxon>Metazoa</taxon>
        <taxon>Ecdysozoa</taxon>
        <taxon>Arthropoda</taxon>
        <taxon>Hexapoda</taxon>
        <taxon>Insecta</taxon>
        <taxon>Pterygota</taxon>
        <taxon>Neoptera</taxon>
        <taxon>Endopterygota</taxon>
        <taxon>Coleoptera</taxon>
        <taxon>Polyphaga</taxon>
        <taxon>Elateriformia</taxon>
        <taxon>Elateroidea</taxon>
        <taxon>Lampyridae</taxon>
        <taxon>Lampyrinae</taxon>
        <taxon>Photinus</taxon>
    </lineage>
</organism>
<dbReference type="GO" id="GO:0003779">
    <property type="term" value="F:actin binding"/>
    <property type="evidence" value="ECO:0007669"/>
    <property type="project" value="TreeGrafter"/>
</dbReference>
<dbReference type="InterPro" id="IPR039801">
    <property type="entry name" value="EPS8-like"/>
</dbReference>
<protein>
    <recommendedName>
        <fullName evidence="2">SAM domain-containing protein</fullName>
    </recommendedName>
</protein>
<reference evidence="3" key="1">
    <citation type="journal article" date="2016" name="Sci. Rep.">
        <title>Molecular characterization of firefly nuptial gifts: a multi-omics approach sheds light on postcopulatory sexual selection.</title>
        <authorList>
            <person name="Al-Wathiqui N."/>
            <person name="Fallon T.R."/>
            <person name="South A."/>
            <person name="Weng J.K."/>
            <person name="Lewis S.M."/>
        </authorList>
    </citation>
    <scope>NUCLEOTIDE SEQUENCE</scope>
</reference>
<dbReference type="Gene3D" id="1.10.150.50">
    <property type="entry name" value="Transcription Factor, Ets-1"/>
    <property type="match status" value="1"/>
</dbReference>
<dbReference type="AlphaFoldDB" id="A0A1Y1MM07"/>
<evidence type="ECO:0000259" key="2">
    <source>
        <dbReference type="Pfam" id="PF18016"/>
    </source>
</evidence>
<dbReference type="EMBL" id="GEZM01027495">
    <property type="protein sequence ID" value="JAV86713.1"/>
    <property type="molecule type" value="Transcribed_RNA"/>
</dbReference>
<dbReference type="GO" id="GO:0007266">
    <property type="term" value="P:Rho protein signal transduction"/>
    <property type="evidence" value="ECO:0007669"/>
    <property type="project" value="TreeGrafter"/>
</dbReference>
<dbReference type="SUPFAM" id="SSF47769">
    <property type="entry name" value="SAM/Pointed domain"/>
    <property type="match status" value="1"/>
</dbReference>